<reference evidence="7" key="1">
    <citation type="submission" date="2022-07" db="EMBL/GenBank/DDBJ databases">
        <title>Phylogenomic reconstructions and comparative analyses of Kickxellomycotina fungi.</title>
        <authorList>
            <person name="Reynolds N.K."/>
            <person name="Stajich J.E."/>
            <person name="Barry K."/>
            <person name="Grigoriev I.V."/>
            <person name="Crous P."/>
            <person name="Smith M.E."/>
        </authorList>
    </citation>
    <scope>NUCLEOTIDE SEQUENCE</scope>
    <source>
        <strain evidence="7">RSA 1196</strain>
    </source>
</reference>
<proteinExistence type="predicted"/>
<keyword evidence="4" id="KW-0539">Nucleus</keyword>
<evidence type="ECO:0000313" key="7">
    <source>
        <dbReference type="EMBL" id="KAJ1967659.1"/>
    </source>
</evidence>
<evidence type="ECO:0000256" key="5">
    <source>
        <dbReference type="SAM" id="MobiDB-lite"/>
    </source>
</evidence>
<keyword evidence="8" id="KW-1185">Reference proteome</keyword>
<dbReference type="GO" id="GO:0005634">
    <property type="term" value="C:nucleus"/>
    <property type="evidence" value="ECO:0007669"/>
    <property type="project" value="UniProtKB-SubCell"/>
</dbReference>
<feature type="compositionally biased region" description="Basic and acidic residues" evidence="5">
    <location>
        <begin position="35"/>
        <end position="44"/>
    </location>
</feature>
<comment type="subcellular location">
    <subcellularLocation>
        <location evidence="1">Nucleus</location>
    </subcellularLocation>
</comment>
<comment type="caution">
    <text evidence="7">The sequence shown here is derived from an EMBL/GenBank/DDBJ whole genome shotgun (WGS) entry which is preliminary data.</text>
</comment>
<dbReference type="PANTHER" id="PTHR14087">
    <property type="entry name" value="THYMOCYTE NUCLEAR PROTEIN 1"/>
    <property type="match status" value="1"/>
</dbReference>
<dbReference type="Proteomes" id="UP001150925">
    <property type="component" value="Unassembled WGS sequence"/>
</dbReference>
<dbReference type="FunFam" id="3.10.590.10:FF:000003">
    <property type="entry name" value="Thymocyte nuclear protein 1"/>
    <property type="match status" value="1"/>
</dbReference>
<name>A0A9W8ARP2_9FUNG</name>
<feature type="region of interest" description="Disordered" evidence="5">
    <location>
        <begin position="1"/>
        <end position="50"/>
    </location>
</feature>
<dbReference type="OrthoDB" id="41445at2759"/>
<dbReference type="Gene3D" id="3.10.590.10">
    <property type="entry name" value="ph1033 like domains"/>
    <property type="match status" value="1"/>
</dbReference>
<evidence type="ECO:0000313" key="8">
    <source>
        <dbReference type="Proteomes" id="UP001150925"/>
    </source>
</evidence>
<dbReference type="CDD" id="cd21133">
    <property type="entry name" value="EVE"/>
    <property type="match status" value="1"/>
</dbReference>
<evidence type="ECO:0000256" key="2">
    <source>
        <dbReference type="ARBA" id="ARBA00014654"/>
    </source>
</evidence>
<dbReference type="InterPro" id="IPR015947">
    <property type="entry name" value="PUA-like_sf"/>
</dbReference>
<feature type="domain" description="EVE" evidence="6">
    <location>
        <begin position="58"/>
        <end position="217"/>
    </location>
</feature>
<dbReference type="InterPro" id="IPR047197">
    <property type="entry name" value="THYN1-like_EVE"/>
</dbReference>
<evidence type="ECO:0000256" key="1">
    <source>
        <dbReference type="ARBA" id="ARBA00004123"/>
    </source>
</evidence>
<dbReference type="PANTHER" id="PTHR14087:SF7">
    <property type="entry name" value="THYMOCYTE NUCLEAR PROTEIN 1"/>
    <property type="match status" value="1"/>
</dbReference>
<dbReference type="SUPFAM" id="SSF88697">
    <property type="entry name" value="PUA domain-like"/>
    <property type="match status" value="1"/>
</dbReference>
<evidence type="ECO:0000256" key="3">
    <source>
        <dbReference type="ARBA" id="ARBA00022553"/>
    </source>
</evidence>
<evidence type="ECO:0000259" key="6">
    <source>
        <dbReference type="Pfam" id="PF01878"/>
    </source>
</evidence>
<accession>A0A9W8ARP2</accession>
<dbReference type="InterPro" id="IPR052181">
    <property type="entry name" value="5hmC_binding"/>
</dbReference>
<dbReference type="AlphaFoldDB" id="A0A9W8ARP2"/>
<feature type="non-terminal residue" evidence="7">
    <location>
        <position position="1"/>
    </location>
</feature>
<keyword evidence="3" id="KW-0597">Phosphoprotein</keyword>
<gene>
    <name evidence="7" type="ORF">IWQ62_001722</name>
</gene>
<dbReference type="Pfam" id="PF01878">
    <property type="entry name" value="EVE"/>
    <property type="match status" value="1"/>
</dbReference>
<protein>
    <recommendedName>
        <fullName evidence="2">Thymocyte nuclear protein 1</fullName>
    </recommendedName>
</protein>
<evidence type="ECO:0000256" key="4">
    <source>
        <dbReference type="ARBA" id="ARBA00023242"/>
    </source>
</evidence>
<organism evidence="7 8">
    <name type="scientific">Dispira parvispora</name>
    <dbReference type="NCBI Taxonomy" id="1520584"/>
    <lineage>
        <taxon>Eukaryota</taxon>
        <taxon>Fungi</taxon>
        <taxon>Fungi incertae sedis</taxon>
        <taxon>Zoopagomycota</taxon>
        <taxon>Kickxellomycotina</taxon>
        <taxon>Dimargaritomycetes</taxon>
        <taxon>Dimargaritales</taxon>
        <taxon>Dimargaritaceae</taxon>
        <taxon>Dispira</taxon>
    </lineage>
</organism>
<sequence length="231" mass="26290">TKRQAYQNVPSSSSPRKRPVRNLTPRELQNDGDEDKLPATEHSHSLASHTISDTSSQRYWLLKAEPESRLVKGIDVKFSIDDLAAMPNQISPWEGVRNYEARNIMRDQMKKGDLALFYHSNCKTPGIAGVMEIVKEGYPDHTACDPNHPYFDARIKAKDPARWFMVDVKFVKKFSRLVSLKELQTHRAGLLEGMTLLNRGRLSVQPVSCKEFEFISQLANQPPPATEKSRK</sequence>
<dbReference type="EMBL" id="JANBPY010000303">
    <property type="protein sequence ID" value="KAJ1967659.1"/>
    <property type="molecule type" value="Genomic_DNA"/>
</dbReference>
<dbReference type="InterPro" id="IPR002740">
    <property type="entry name" value="EVE_domain"/>
</dbReference>